<dbReference type="SUPFAM" id="SSF55073">
    <property type="entry name" value="Nucleotide cyclase"/>
    <property type="match status" value="1"/>
</dbReference>
<dbReference type="SUPFAM" id="SSF52172">
    <property type="entry name" value="CheY-like"/>
    <property type="match status" value="2"/>
</dbReference>
<dbReference type="SMART" id="SM00448">
    <property type="entry name" value="REC"/>
    <property type="match status" value="2"/>
</dbReference>
<evidence type="ECO:0000313" key="5">
    <source>
        <dbReference type="Proteomes" id="UP000234752"/>
    </source>
</evidence>
<dbReference type="InterPro" id="IPR001789">
    <property type="entry name" value="Sig_transdc_resp-reg_receiver"/>
</dbReference>
<dbReference type="RefSeq" id="WP_102114489.1">
    <property type="nucleotide sequence ID" value="NZ_BMGN01000001.1"/>
</dbReference>
<dbReference type="FunFam" id="3.30.70.270:FF:000001">
    <property type="entry name" value="Diguanylate cyclase domain protein"/>
    <property type="match status" value="1"/>
</dbReference>
<dbReference type="Gene3D" id="1.20.120.160">
    <property type="entry name" value="HPT domain"/>
    <property type="match status" value="1"/>
</dbReference>
<dbReference type="InterPro" id="IPR050469">
    <property type="entry name" value="Diguanylate_Cyclase"/>
</dbReference>
<protein>
    <recommendedName>
        <fullName evidence="1">diguanylate cyclase</fullName>
        <ecNumber evidence="1">2.7.7.65</ecNumber>
    </recommendedName>
</protein>
<dbReference type="GO" id="GO:1902201">
    <property type="term" value="P:negative regulation of bacterial-type flagellum-dependent cell motility"/>
    <property type="evidence" value="ECO:0007669"/>
    <property type="project" value="TreeGrafter"/>
</dbReference>
<dbReference type="PROSITE" id="PS50887">
    <property type="entry name" value="GGDEF"/>
    <property type="match status" value="1"/>
</dbReference>
<dbReference type="PANTHER" id="PTHR45138:SF9">
    <property type="entry name" value="DIGUANYLATE CYCLASE DGCM-RELATED"/>
    <property type="match status" value="1"/>
</dbReference>
<dbReference type="Pfam" id="PF01627">
    <property type="entry name" value="Hpt"/>
    <property type="match status" value="1"/>
</dbReference>
<name>A0A2K9NIQ7_9PROT</name>
<dbReference type="CDD" id="cd00156">
    <property type="entry name" value="REC"/>
    <property type="match status" value="2"/>
</dbReference>
<dbReference type="Gene3D" id="3.40.50.2300">
    <property type="match status" value="2"/>
</dbReference>
<dbReference type="Gene3D" id="3.30.70.270">
    <property type="match status" value="1"/>
</dbReference>
<reference evidence="4 5" key="1">
    <citation type="submission" date="2017-12" db="EMBL/GenBank/DDBJ databases">
        <title>Genomes of bacteria within cyanobacterial aggregates.</title>
        <authorList>
            <person name="Cai H."/>
        </authorList>
    </citation>
    <scope>NUCLEOTIDE SEQUENCE [LARGE SCALE GENOMIC DNA]</scope>
    <source>
        <strain evidence="4 5">TH16</strain>
        <plasmid evidence="4 5">unnamed1</plasmid>
    </source>
</reference>
<dbReference type="GO" id="GO:0000160">
    <property type="term" value="P:phosphorelay signal transduction system"/>
    <property type="evidence" value="ECO:0007669"/>
    <property type="project" value="UniProtKB-KW"/>
</dbReference>
<organism evidence="4 5">
    <name type="scientific">Niveispirillum cyanobacteriorum</name>
    <dbReference type="NCBI Taxonomy" id="1612173"/>
    <lineage>
        <taxon>Bacteria</taxon>
        <taxon>Pseudomonadati</taxon>
        <taxon>Pseudomonadota</taxon>
        <taxon>Alphaproteobacteria</taxon>
        <taxon>Rhodospirillales</taxon>
        <taxon>Azospirillaceae</taxon>
        <taxon>Niveispirillum</taxon>
    </lineage>
</organism>
<keyword evidence="2" id="KW-0902">Two-component regulatory system</keyword>
<dbReference type="EMBL" id="CP025613">
    <property type="protein sequence ID" value="AUN32962.1"/>
    <property type="molecule type" value="Genomic_DNA"/>
</dbReference>
<evidence type="ECO:0000256" key="3">
    <source>
        <dbReference type="ARBA" id="ARBA00034247"/>
    </source>
</evidence>
<sequence>MTNPIPPVSVVTRQREIREQYVLMLPERLAALAQAAGDARRLSSLAHGLIGSASTFGFTELADAARQLDQATRALVAGEEEAATRIDAALALALRLGEQVATSPVPDVSEEETSARAEEITVYVLEDDPVQARELVAQLRPYGYHAIAYADPDSFADAVRTCAPEAMLVDIICGPDTDAGSDIVFTLSAEGPVPPTIFLSGRDDFEARLSAVRAGGAGYLVKPVDPAVLAERLDQIIGRDSARPYRVLLVDDDALVAAEYATALGAAGMEVEVLADPVRAIGHIRRFLPDLLLLDNRMPGCSGLELAAVLRQQEGMLSLPILFLTADEDLTDKRLALDLGAEDLLRKPIKNAKLVEQVRARVRRARQLQAMMARDSLTGALNHAMVQEHLATEVARARREGEPLSFAMIDVDRFKRVNDEHGHAAGDRVLRSLSRLLRQRLRRSDIVGRYGGEEFAVILPRTNPQEAALILDNLRKAFHAVGFRGGDDKLFHVTFSAGVAGLTDTGDLASLNLSADAALYFAKRAGRDRVHVSGSISASA</sequence>
<dbReference type="InterPro" id="IPR011006">
    <property type="entry name" value="CheY-like_superfamily"/>
</dbReference>
<accession>A0A2K9NIQ7</accession>
<dbReference type="PANTHER" id="PTHR45138">
    <property type="entry name" value="REGULATORY COMPONENTS OF SENSORY TRANSDUCTION SYSTEM"/>
    <property type="match status" value="1"/>
</dbReference>
<dbReference type="KEGG" id="ncb:C0V82_21300"/>
<dbReference type="InterPro" id="IPR043128">
    <property type="entry name" value="Rev_trsase/Diguanyl_cyclase"/>
</dbReference>
<dbReference type="InterPro" id="IPR000160">
    <property type="entry name" value="GGDEF_dom"/>
</dbReference>
<keyword evidence="5" id="KW-1185">Reference proteome</keyword>
<proteinExistence type="predicted"/>
<dbReference type="InterPro" id="IPR008207">
    <property type="entry name" value="Sig_transdc_His_kin_Hpt_dom"/>
</dbReference>
<dbReference type="SMART" id="SM00267">
    <property type="entry name" value="GGDEF"/>
    <property type="match status" value="1"/>
</dbReference>
<dbReference type="GO" id="GO:0052621">
    <property type="term" value="F:diguanylate cyclase activity"/>
    <property type="evidence" value="ECO:0007669"/>
    <property type="project" value="UniProtKB-EC"/>
</dbReference>
<gene>
    <name evidence="4" type="ORF">C0V82_21300</name>
</gene>
<dbReference type="SUPFAM" id="SSF47226">
    <property type="entry name" value="Histidine-containing phosphotransfer domain, HPT domain"/>
    <property type="match status" value="1"/>
</dbReference>
<dbReference type="NCBIfam" id="TIGR00254">
    <property type="entry name" value="GGDEF"/>
    <property type="match status" value="1"/>
</dbReference>
<dbReference type="AlphaFoldDB" id="A0A2K9NIQ7"/>
<dbReference type="GO" id="GO:0005886">
    <property type="term" value="C:plasma membrane"/>
    <property type="evidence" value="ECO:0007669"/>
    <property type="project" value="TreeGrafter"/>
</dbReference>
<dbReference type="InterPro" id="IPR029787">
    <property type="entry name" value="Nucleotide_cyclase"/>
</dbReference>
<dbReference type="Pfam" id="PF00990">
    <property type="entry name" value="GGDEF"/>
    <property type="match status" value="1"/>
</dbReference>
<keyword evidence="4" id="KW-0614">Plasmid</keyword>
<dbReference type="Proteomes" id="UP000234752">
    <property type="component" value="Plasmid unnamed1"/>
</dbReference>
<dbReference type="GO" id="GO:0004672">
    <property type="term" value="F:protein kinase activity"/>
    <property type="evidence" value="ECO:0007669"/>
    <property type="project" value="UniProtKB-ARBA"/>
</dbReference>
<comment type="catalytic activity">
    <reaction evidence="3">
        <text>2 GTP = 3',3'-c-di-GMP + 2 diphosphate</text>
        <dbReference type="Rhea" id="RHEA:24898"/>
        <dbReference type="ChEBI" id="CHEBI:33019"/>
        <dbReference type="ChEBI" id="CHEBI:37565"/>
        <dbReference type="ChEBI" id="CHEBI:58805"/>
        <dbReference type="EC" id="2.7.7.65"/>
    </reaction>
</comment>
<evidence type="ECO:0000256" key="1">
    <source>
        <dbReference type="ARBA" id="ARBA00012528"/>
    </source>
</evidence>
<dbReference type="EC" id="2.7.7.65" evidence="1"/>
<evidence type="ECO:0000313" key="4">
    <source>
        <dbReference type="EMBL" id="AUN32962.1"/>
    </source>
</evidence>
<geneLocation type="plasmid" evidence="4 5">
    <name>unnamed1</name>
</geneLocation>
<dbReference type="InterPro" id="IPR036641">
    <property type="entry name" value="HPT_dom_sf"/>
</dbReference>
<dbReference type="CDD" id="cd01949">
    <property type="entry name" value="GGDEF"/>
    <property type="match status" value="1"/>
</dbReference>
<dbReference type="GO" id="GO:0043709">
    <property type="term" value="P:cell adhesion involved in single-species biofilm formation"/>
    <property type="evidence" value="ECO:0007669"/>
    <property type="project" value="TreeGrafter"/>
</dbReference>
<evidence type="ECO:0000256" key="2">
    <source>
        <dbReference type="ARBA" id="ARBA00023012"/>
    </source>
</evidence>
<dbReference type="Pfam" id="PF00072">
    <property type="entry name" value="Response_reg"/>
    <property type="match status" value="2"/>
</dbReference>
<dbReference type="PROSITE" id="PS50110">
    <property type="entry name" value="RESPONSE_REGULATORY"/>
    <property type="match status" value="2"/>
</dbReference>